<evidence type="ECO:0000313" key="2">
    <source>
        <dbReference type="Proteomes" id="UP000886501"/>
    </source>
</evidence>
<reference evidence="1" key="2">
    <citation type="journal article" date="2020" name="Nat. Commun.">
        <title>Large-scale genome sequencing of mycorrhizal fungi provides insights into the early evolution of symbiotic traits.</title>
        <authorList>
            <person name="Miyauchi S."/>
            <person name="Kiss E."/>
            <person name="Kuo A."/>
            <person name="Drula E."/>
            <person name="Kohler A."/>
            <person name="Sanchez-Garcia M."/>
            <person name="Morin E."/>
            <person name="Andreopoulos B."/>
            <person name="Barry K.W."/>
            <person name="Bonito G."/>
            <person name="Buee M."/>
            <person name="Carver A."/>
            <person name="Chen C."/>
            <person name="Cichocki N."/>
            <person name="Clum A."/>
            <person name="Culley D."/>
            <person name="Crous P.W."/>
            <person name="Fauchery L."/>
            <person name="Girlanda M."/>
            <person name="Hayes R.D."/>
            <person name="Keri Z."/>
            <person name="LaButti K."/>
            <person name="Lipzen A."/>
            <person name="Lombard V."/>
            <person name="Magnuson J."/>
            <person name="Maillard F."/>
            <person name="Murat C."/>
            <person name="Nolan M."/>
            <person name="Ohm R.A."/>
            <person name="Pangilinan J."/>
            <person name="Pereira M.F."/>
            <person name="Perotto S."/>
            <person name="Peter M."/>
            <person name="Pfister S."/>
            <person name="Riley R."/>
            <person name="Sitrit Y."/>
            <person name="Stielow J.B."/>
            <person name="Szollosi G."/>
            <person name="Zifcakova L."/>
            <person name="Stursova M."/>
            <person name="Spatafora J.W."/>
            <person name="Tedersoo L."/>
            <person name="Vaario L.M."/>
            <person name="Yamada A."/>
            <person name="Yan M."/>
            <person name="Wang P."/>
            <person name="Xu J."/>
            <person name="Bruns T."/>
            <person name="Baldrian P."/>
            <person name="Vilgalys R."/>
            <person name="Dunand C."/>
            <person name="Henrissat B."/>
            <person name="Grigoriev I.V."/>
            <person name="Hibbett D."/>
            <person name="Nagy L.G."/>
            <person name="Martin F.M."/>
        </authorList>
    </citation>
    <scope>NUCLEOTIDE SEQUENCE</scope>
    <source>
        <strain evidence="1">P2</strain>
    </source>
</reference>
<sequence>MDPPTSFREQGHTRFIVEFSPDEMLVAVTRFKDKTIVVLDLEAGDPLSIIDTGMEVYDQRAVGSTIVAVVHEKAITWDLPTGDHVLNPEANVIRTATISCPRMFSYSHISRFVSISPDLHNIAIVEGPYSVFSFLHLHDVTTGQCLGSVPMRGRGDRCPWFTPDGREVWYITDRGEANGLTITKGNKSGVIKLEQLGPTNQPPSTPPWLSSRGYQIMDDGWILGTSGKRLLWLPPHWRSLDTEARMWSGRFLALLHSALPEAVILELEE</sequence>
<evidence type="ECO:0000313" key="1">
    <source>
        <dbReference type="EMBL" id="KAF9646208.1"/>
    </source>
</evidence>
<accession>A0ACB6ZA97</accession>
<gene>
    <name evidence="1" type="ORF">BDM02DRAFT_270538</name>
</gene>
<name>A0ACB6ZA97_THEGA</name>
<protein>
    <submittedName>
        <fullName evidence="1">Uncharacterized protein</fullName>
    </submittedName>
</protein>
<dbReference type="Proteomes" id="UP000886501">
    <property type="component" value="Unassembled WGS sequence"/>
</dbReference>
<comment type="caution">
    <text evidence="1">The sequence shown here is derived from an EMBL/GenBank/DDBJ whole genome shotgun (WGS) entry which is preliminary data.</text>
</comment>
<reference evidence="1" key="1">
    <citation type="submission" date="2019-10" db="EMBL/GenBank/DDBJ databases">
        <authorList>
            <consortium name="DOE Joint Genome Institute"/>
            <person name="Kuo A."/>
            <person name="Miyauchi S."/>
            <person name="Kiss E."/>
            <person name="Drula E."/>
            <person name="Kohler A."/>
            <person name="Sanchez-Garcia M."/>
            <person name="Andreopoulos B."/>
            <person name="Barry K.W."/>
            <person name="Bonito G."/>
            <person name="Buee M."/>
            <person name="Carver A."/>
            <person name="Chen C."/>
            <person name="Cichocki N."/>
            <person name="Clum A."/>
            <person name="Culley D."/>
            <person name="Crous P.W."/>
            <person name="Fauchery L."/>
            <person name="Girlanda M."/>
            <person name="Hayes R."/>
            <person name="Keri Z."/>
            <person name="Labutti K."/>
            <person name="Lipzen A."/>
            <person name="Lombard V."/>
            <person name="Magnuson J."/>
            <person name="Maillard F."/>
            <person name="Morin E."/>
            <person name="Murat C."/>
            <person name="Nolan M."/>
            <person name="Ohm R."/>
            <person name="Pangilinan J."/>
            <person name="Pereira M."/>
            <person name="Perotto S."/>
            <person name="Peter M."/>
            <person name="Riley R."/>
            <person name="Sitrit Y."/>
            <person name="Stielow B."/>
            <person name="Szollosi G."/>
            <person name="Zifcakova L."/>
            <person name="Stursova M."/>
            <person name="Spatafora J.W."/>
            <person name="Tedersoo L."/>
            <person name="Vaario L.-M."/>
            <person name="Yamada A."/>
            <person name="Yan M."/>
            <person name="Wang P."/>
            <person name="Xu J."/>
            <person name="Bruns T."/>
            <person name="Baldrian P."/>
            <person name="Vilgalys R."/>
            <person name="Henrissat B."/>
            <person name="Grigoriev I.V."/>
            <person name="Hibbett D."/>
            <person name="Nagy L.G."/>
            <person name="Martin F.M."/>
        </authorList>
    </citation>
    <scope>NUCLEOTIDE SEQUENCE</scope>
    <source>
        <strain evidence="1">P2</strain>
    </source>
</reference>
<proteinExistence type="predicted"/>
<keyword evidence="2" id="KW-1185">Reference proteome</keyword>
<dbReference type="EMBL" id="MU118064">
    <property type="protein sequence ID" value="KAF9646208.1"/>
    <property type="molecule type" value="Genomic_DNA"/>
</dbReference>
<organism evidence="1 2">
    <name type="scientific">Thelephora ganbajun</name>
    <name type="common">Ganba fungus</name>
    <dbReference type="NCBI Taxonomy" id="370292"/>
    <lineage>
        <taxon>Eukaryota</taxon>
        <taxon>Fungi</taxon>
        <taxon>Dikarya</taxon>
        <taxon>Basidiomycota</taxon>
        <taxon>Agaricomycotina</taxon>
        <taxon>Agaricomycetes</taxon>
        <taxon>Thelephorales</taxon>
        <taxon>Thelephoraceae</taxon>
        <taxon>Thelephora</taxon>
    </lineage>
</organism>